<accession>A0ACC3C1X2</accession>
<dbReference type="Proteomes" id="UP000798662">
    <property type="component" value="Chromosome 2"/>
</dbReference>
<protein>
    <submittedName>
        <fullName evidence="1">Uncharacterized protein</fullName>
    </submittedName>
</protein>
<name>A0ACC3C1X2_PYRYE</name>
<gene>
    <name evidence="1" type="ORF">I4F81_006745</name>
</gene>
<evidence type="ECO:0000313" key="1">
    <source>
        <dbReference type="EMBL" id="KAK1864195.1"/>
    </source>
</evidence>
<comment type="caution">
    <text evidence="1">The sequence shown here is derived from an EMBL/GenBank/DDBJ whole genome shotgun (WGS) entry which is preliminary data.</text>
</comment>
<dbReference type="EMBL" id="CM020619">
    <property type="protein sequence ID" value="KAK1864195.1"/>
    <property type="molecule type" value="Genomic_DNA"/>
</dbReference>
<keyword evidence="2" id="KW-1185">Reference proteome</keyword>
<reference evidence="1" key="1">
    <citation type="submission" date="2019-11" db="EMBL/GenBank/DDBJ databases">
        <title>Nori genome reveals adaptations in red seaweeds to the harsh intertidal environment.</title>
        <authorList>
            <person name="Wang D."/>
            <person name="Mao Y."/>
        </authorList>
    </citation>
    <scope>NUCLEOTIDE SEQUENCE</scope>
    <source>
        <tissue evidence="1">Gametophyte</tissue>
    </source>
</reference>
<proteinExistence type="predicted"/>
<sequence length="240" mass="24999">MYSWPLTYVRLTVLLARLLPPASPPVAAVAPPPLVPAAMAFVTPLSALPGRSSSRAAAGTCARRPAMMAANDDAADTPDAAAAPPPAAAAPVPAAAAAPKGFGPPKAAPPPPSATAVRRSAAASKYDDMKSSGMPEYNIWVRRPEDTGEKPNWYPVGSLTVPRSGGVVRAIYATEKDLATGALRLFPTLKDVADDLVYGYQLKEFPDEAVTEAARPVEGEGFMASVTNFFSNLTNPLNTK</sequence>
<organism evidence="1 2">
    <name type="scientific">Pyropia yezoensis</name>
    <name type="common">Susabi-nori</name>
    <name type="synonym">Porphyra yezoensis</name>
    <dbReference type="NCBI Taxonomy" id="2788"/>
    <lineage>
        <taxon>Eukaryota</taxon>
        <taxon>Rhodophyta</taxon>
        <taxon>Bangiophyceae</taxon>
        <taxon>Bangiales</taxon>
        <taxon>Bangiaceae</taxon>
        <taxon>Pyropia</taxon>
    </lineage>
</organism>
<evidence type="ECO:0000313" key="2">
    <source>
        <dbReference type="Proteomes" id="UP000798662"/>
    </source>
</evidence>